<dbReference type="SUPFAM" id="SSF52151">
    <property type="entry name" value="FabD/lysophospholipase-like"/>
    <property type="match status" value="2"/>
</dbReference>
<dbReference type="FunFam" id="3.30.70.3330:FF:000001">
    <property type="entry name" value="Fatty acid synthase subunit beta dehydratase"/>
    <property type="match status" value="1"/>
</dbReference>
<dbReference type="PROSITE" id="PS52004">
    <property type="entry name" value="KS3_2"/>
    <property type="match status" value="1"/>
</dbReference>
<dbReference type="GO" id="GO:0008897">
    <property type="term" value="F:holo-[acyl-carrier-protein] synthase activity"/>
    <property type="evidence" value="ECO:0007669"/>
    <property type="project" value="InterPro"/>
</dbReference>
<keyword evidence="14" id="KW-1185">Reference proteome</keyword>
<sequence length="3807" mass="422502">MTGHNAKNNGEALRPLNIKYSSTEMTVLVANELWAAAEQMREQFLATPWVASAPADAESNDVEPIELAARFLKFCVTQYPAQPEGLPCFDLIRVLFKHLRETHLRGNDIHVATEKMTTAAARRTVINAYYSAQVLVAEDTPAAPESTPALFNCVANGSAGLLAIFGGQGNVEEYFDETQEVFDTYEPLVRDFAEKMAASLKRAACTPQAQTVCAKGLDIMSWLASPESRPDLHYLLSVSISLPIVGFTQLLHVLVLCKVTNLSPGAIAGLFKGATGHSQGIITSVVFASMTDMDSFYSLSEKALGILFSIGMHSQLAHPPTTINPAILEDSLENSEGTPGHMLSISRLRQSEVEKHIEATNRHLPADRQIALSLINGPRSFVITGPPQSLYGLNLSLRKLKAPSGLDQNRVPHSQRKLQFSTRFLPITGPFHSEYLAAAPENAMRDILANEWQLHASDLRIPVISGDDGSNMKDEKDLTRKLVDSLCILPVDWIKATAVEGVTHVVDFGPGGVSGIGGLTNRNKEGTGVRAILAGALESSNHDLSAKAALFDTRASSVVYSQNWQRDYAPRLVRTETDGKLQIDTPMSRLLGKPPVMVAGMTPSTISDVFVSAVMRAGYHIELSGGGHFSEPMLRGKVDKILKAIDPGLGITINSIYINPFLWNIQYPAMQTMRSEGIPMEGLCIGAGVPSYEVTNEIIENIRAVGFRHIGLKPGSVSTIRLVIKIAQANPDFPIMLQWTGGRGGGHHSYEDFHQPIIETYGAIRAQRNIVLVAGSGFGGVEDTLPYLTGEWSRRFDCAPMPFDGCLFGSRVMVAEEGAASLSVKEAIVAAPGIDDSEWEKTYKGPAGGVVTVLSELGEPIHKIATRGVLLWKELDDTVFSLPRDKRLPALLAKKSYIIKRLNDDFQKPWFGKKADGTSADLEEMTYAEVANRLIEVLYVTHQSRWIDITMRNLVGDYILRLEERFSTSERPAILQSFDQINSPFDQIKAILEAYPECNTQLLATEDVQFFINLCMRPGQKPVPFIPLMDKDFHVWFKKDSLWQAEDVDAVPGQDVGRVCILQGPVAVRYATKVNEPVRDILDGIYHGQIAALLEKYYEGDESKVPTVSYLGNTPVARAVPAHVKVEAADTERVYTVPQAKAQVPETDAWLETLAGSELNWLRAFIMSPTVSQDRKYTSNVLHRVLRPRPGQVIKITLRDGRPQAVEVTDASGFKALDFHIDSDNKIALNMHTAPRGTVCTLELLFRYHPEMPGVPIHEIMEGRNDRIKSFYAQVWFENSKDGEDVISVVDPEFEFTHQNELIRKEDIRQFCLVVGNQSDRYVEHKDGVVYAPMDFAGRACWPMTCKTILPRIVDGDVLNLVHMSNGFRMVDGAEPLKAGDVVESKAKIVEVTIEETGKRSRIKGHVYRDGKPVVEITTSFFYRGSFTDFENAYRHVDEQPARVTLASTKDIAVLKSKEWFVPLESATHELHAGDTLEFRLSSRYRFKSRTVYSSIVTTGRVMVQVSTKEFVHIADVVYESDESYGNPVVEYLKRHGQPIEDSFYFDNGGYSVMPRGSEFSSITHSPGTNEPYSNISNDHNPIHTNSYFADYAELPGTITHGMWTSASTRKFVETFAADNHPERVKAYEVEFVGMVLPNDQLETKLYHVGMKDGRKLIKITTFNQHGDKVIEGMAEVEQPITAYTFTGQGSQETGMGMDLYERSEVARKVWDRADKHMLETFGISILDIVRNNPMERTVYFGGDKGAKIRENYCSLTYETVDADGNSKSLRLFPDIVEDSPFFTFKSPTGLLQATQFTQPALMLFELSSYVDMRAKSLIQKNAPFAGHSLGEYGALSAIGEVLAVEAVVDVCFYRGMTMQRAVERDSLNRSQYSMMAINPSRVGKSFSQEALEFVISSIRHQSKGLLEIVNHNVENWQYVVAGELRLLDTLTNVLNFIFSQKIDVAKLIQEMPLEEVQAQLVQIIDGAMAKADEKRAKEGFIVLERGQATIPLVGIDVPFHSSFLLSGVGPFRNFLNKKLRVNDINYNLLKHLYIPNLTARPFEVSKDYFEEVLELTGSARITRVLKSWDDALLADSAEVQRLSHVLLVELLAYQFASPVRWIETQDHLFKGYGIERFIEIGPSPTLCGMAQRTLKFKYEAYDDAIAHRRSTLCYSKNEKELYYTYEAEAEAEAEASPAAAATAAAPATVPVAAAPVAAAAVAAPAPAGGAGAPIDEVPIKAIDIIHTVVCQKLKKSLDEVPVSKSIKELVGGKSTMQNEILGDLQKEFGNDVPEKSEETPLSELAESMTSFTGALGKHSSGQVARLISSKMPGGFSQSTARAYLQSSYGLGPQRQDGLLLLGLTQEPAARLGSEGEAKSWLDSLAQTYAKKAGISYSAGGSGGGAAAGGVAVAVVNSEAFDKAQREQKRMITQQLEVLARYLDIDLRQGDRAFEASKVENGMLQAEVDLWMEEHGEFYANGIKPSFDARKARTFDSYWNWARQDALILYYEILFGRLHEVDREITSRCIRLMNRANPALMRHMAYHIAKTDVTKGETYKLAREYAEMLYENCEVALTHPPVYKDVDFPTAPHTEVTASGDIKYSEIQRPNERKLLDYVHNMQAGGELTQFSGRQRVEQNLAKIYRIIKQQNSMKKDSKLAIQGLYTDVLRALRMSPKIMEESGARRIFSRSRTSLGVEAGAAPATETLPKETIPFLHLKRKLPTGEWEFNSRLTGMYLDVLSEMCKNGQTFENKNVLLTGCGKDSIGAEVLKGLLTGGAKVVVTTSRYNRETMLYYQGIYQECGARGSTLIVVPFNQGSLQDVKSLVEFIYDNSPRAENLGWDLDYVIPFAAIPEQGREITDIDSRSELAHRIMLTNLLRLLGEIKTHKAAKGYDTRPAQVILPLSPNHGLFGSDGLYSESKIALETLFNRWYSESWAAYLTITGTVIGWTRGTGLMNANNIVAEGIEKLGVRTFSTQEMAFNILGLMHPTINALSQSEPVWADLNGGFQFIPDLRDATARLRASIREASDIKRAVSTDSSLDFKAVAGAKNERIYKLRVVKPRANHKFPFPNMSSYDQLEHLHHLQGMMNLDKVVVVTGYGEVGPWGNAETRWEMEAFGEFSLEGCIELAWIMGYIKHFNGRLKNKQLYSGWVDAKTDEPVEDKDIKARYEKSILEHTGIRLIEAEMLDGYDPLKKPMMRELQLEHDMEPFEASPEEAASFKSRNEDKVDVWENADGSWSVRFLKGATLMVPKALRFDRLVAAQIPAGWDPVRYGIPKDIADQIDPITCYVLVATVEALVRSGITDPYEFYKYVHVSEVGNTMGSGVGGMQSNKAMYRERFFDKDVQNDILQETFINTMAAWVNLLLLSSSGAIKPTVGACATAVLSMDVAIDTIQAGKAKIVLCGGFDYFQEDSSYEFALMKATSNSVDEFARGRTPAEMSRPCTTTRSGFMESEGAGIMTLMSATTALEIGVPIYGVLAMCGTATDKEGRSVPAPGKGILTSARETPGAVPSPLLDMNYRRRQLDARRAAIKQWTDSELEFVKAEVEALKSSPAGLPCDEEVFVRERAEFINKEARRQEAEALELWGNNFWRQDPRIAPLRGALAVWGLTADDIGVASFHGTSTKANDKNESQVFESQFEKLGRTPGNACPVVCQKWLTGHPKGAAAGWMLNGVLQVLRTGIIPGNRNADNIAAELEKFEHIMYPSRSIQTDGIKAGLLKSFGFGQVGGEVLVIHPDYLLATLSREQLEIYSAKVKVREAKSYRYWHNTLTGTHPFVQVKDEAPYTEAQESQVYLNPLARAEYDAATNKYLFKRTDQTTVTRY</sequence>
<dbReference type="GO" id="GO:0016787">
    <property type="term" value="F:hydrolase activity"/>
    <property type="evidence" value="ECO:0007669"/>
    <property type="project" value="UniProtKB-KW"/>
</dbReference>
<dbReference type="Gene3D" id="3.40.50.720">
    <property type="entry name" value="NAD(P)-binding Rossmann-like Domain"/>
    <property type="match status" value="1"/>
</dbReference>
<dbReference type="InterPro" id="IPR014031">
    <property type="entry name" value="Ketoacyl_synth_C"/>
</dbReference>
<dbReference type="InterPro" id="IPR001227">
    <property type="entry name" value="Ac_transferase_dom_sf"/>
</dbReference>
<dbReference type="InterPro" id="IPR039569">
    <property type="entry name" value="FAS1-like_DH_region"/>
</dbReference>
<feature type="domain" description="Ketosynthase family 3 (KS3)" evidence="12">
    <location>
        <begin position="3178"/>
        <end position="3719"/>
    </location>
</feature>
<dbReference type="SMART" id="SM00827">
    <property type="entry name" value="PKS_AT"/>
    <property type="match status" value="1"/>
</dbReference>
<keyword evidence="13" id="KW-0012">Acyltransferase</keyword>
<dbReference type="InterPro" id="IPR020841">
    <property type="entry name" value="PKS_Beta-ketoAc_synthase_dom"/>
</dbReference>
<dbReference type="InterPro" id="IPR016039">
    <property type="entry name" value="Thiolase-like"/>
</dbReference>
<dbReference type="Pfam" id="PF22235">
    <property type="entry name" value="FAS1_thioest_ins"/>
    <property type="match status" value="1"/>
</dbReference>
<dbReference type="Gene3D" id="6.10.140.1400">
    <property type="match status" value="1"/>
</dbReference>
<dbReference type="Pfam" id="PF16073">
    <property type="entry name" value="SAT"/>
    <property type="match status" value="1"/>
</dbReference>
<keyword evidence="4" id="KW-0378">Hydrolase</keyword>
<evidence type="ECO:0000256" key="8">
    <source>
        <dbReference type="ARBA" id="ARBA00023268"/>
    </source>
</evidence>
<dbReference type="GO" id="GO:0006633">
    <property type="term" value="P:fatty acid biosynthetic process"/>
    <property type="evidence" value="ECO:0007669"/>
    <property type="project" value="InterPro"/>
</dbReference>
<dbReference type="CDD" id="cd03447">
    <property type="entry name" value="FAS_MaoC"/>
    <property type="match status" value="1"/>
</dbReference>
<evidence type="ECO:0000256" key="10">
    <source>
        <dbReference type="SAM" id="MobiDB-lite"/>
    </source>
</evidence>
<comment type="subunit">
    <text evidence="9">[Alpha(6)beta(6)] hexamers of two multifunctional subunits (alpha and beta).</text>
</comment>
<dbReference type="FunFam" id="3.90.25.70:FF:000001">
    <property type="entry name" value="Fatty acid synthase subunit alpha"/>
    <property type="match status" value="1"/>
</dbReference>
<keyword evidence="2" id="KW-0597">Phosphoprotein</keyword>
<dbReference type="InterPro" id="IPR040883">
    <property type="entry name" value="FAS_meander"/>
</dbReference>
<dbReference type="Gene3D" id="3.30.70.3330">
    <property type="match status" value="1"/>
</dbReference>
<dbReference type="FunFam" id="3.30.70.2490:FF:000001">
    <property type="entry name" value="Fatty acid synthase subunit alpha"/>
    <property type="match status" value="1"/>
</dbReference>
<dbReference type="Gene3D" id="3.10.129.10">
    <property type="entry name" value="Hotdog Thioesterase"/>
    <property type="match status" value="1"/>
</dbReference>
<keyword evidence="5" id="KW-0521">NADP</keyword>
<dbReference type="GO" id="GO:0004312">
    <property type="term" value="F:fatty acid synthase activity"/>
    <property type="evidence" value="ECO:0007669"/>
    <property type="project" value="InterPro"/>
</dbReference>
<evidence type="ECO:0000259" key="12">
    <source>
        <dbReference type="PROSITE" id="PS52004"/>
    </source>
</evidence>
<dbReference type="EC" id="2.3.1.86" evidence="13"/>
<evidence type="ECO:0000259" key="11">
    <source>
        <dbReference type="PROSITE" id="PS50075"/>
    </source>
</evidence>
<dbReference type="Gene3D" id="3.40.366.10">
    <property type="entry name" value="Malonyl-Coenzyme A Acyl Carrier Protein, domain 2"/>
    <property type="match status" value="3"/>
</dbReference>
<keyword evidence="6" id="KW-0560">Oxidoreductase</keyword>
<dbReference type="EMBL" id="JANBOJ010000009">
    <property type="protein sequence ID" value="KAJ1725221.1"/>
    <property type="molecule type" value="Genomic_DNA"/>
</dbReference>
<dbReference type="InterPro" id="IPR002539">
    <property type="entry name" value="MaoC-like_dom"/>
</dbReference>
<dbReference type="Pfam" id="PF13452">
    <property type="entry name" value="FAS1_DH_region"/>
    <property type="match status" value="1"/>
</dbReference>
<dbReference type="InterPro" id="IPR009081">
    <property type="entry name" value="PP-bd_ACP"/>
</dbReference>
<dbReference type="Gene3D" id="3.40.47.10">
    <property type="match status" value="1"/>
</dbReference>
<dbReference type="FunFam" id="1.20.930.70:FF:000001">
    <property type="entry name" value="Fatty acid synthase beta subunit dehydratase"/>
    <property type="match status" value="1"/>
</dbReference>
<dbReference type="Pfam" id="PF01575">
    <property type="entry name" value="MaoC_dehydratas"/>
    <property type="match status" value="1"/>
</dbReference>
<name>A0A9W7Y1N2_9FUNG</name>
<dbReference type="Gene3D" id="6.10.250.1940">
    <property type="match status" value="1"/>
</dbReference>
<keyword evidence="3 13" id="KW-0808">Transferase</keyword>
<dbReference type="InterPro" id="IPR050830">
    <property type="entry name" value="Fungal_FAS"/>
</dbReference>
<dbReference type="InterPro" id="IPR041550">
    <property type="entry name" value="FASI_helical"/>
</dbReference>
<dbReference type="FunFam" id="3.20.20.70:FF:000078">
    <property type="entry name" value="Fatty acid synthase beta subunit dehydratase"/>
    <property type="match status" value="1"/>
</dbReference>
<dbReference type="PROSITE" id="PS50075">
    <property type="entry name" value="CARRIER"/>
    <property type="match status" value="1"/>
</dbReference>
<dbReference type="InterPro" id="IPR036291">
    <property type="entry name" value="NAD(P)-bd_dom_sf"/>
</dbReference>
<dbReference type="Gene3D" id="3.90.25.70">
    <property type="match status" value="1"/>
</dbReference>
<dbReference type="InterPro" id="IPR047224">
    <property type="entry name" value="FAS_alpha_su_C"/>
</dbReference>
<dbReference type="Pfam" id="PF17828">
    <property type="entry name" value="FAS_N"/>
    <property type="match status" value="1"/>
</dbReference>
<dbReference type="InterPro" id="IPR040899">
    <property type="entry name" value="Fas_alpha_ACP"/>
</dbReference>
<gene>
    <name evidence="13" type="primary">fas2_1</name>
    <name evidence="13" type="ORF">LPJ53_000550</name>
</gene>
<dbReference type="InterPro" id="IPR014030">
    <property type="entry name" value="Ketoacyl_synth_N"/>
</dbReference>
<dbReference type="Pfam" id="PF18325">
    <property type="entry name" value="Fas_alpha_ACP"/>
    <property type="match status" value="1"/>
</dbReference>
<dbReference type="Gene3D" id="3.30.70.2490">
    <property type="match status" value="1"/>
</dbReference>
<feature type="region of interest" description="Disordered" evidence="10">
    <location>
        <begin position="3473"/>
        <end position="3493"/>
    </location>
</feature>
<dbReference type="CDD" id="cd00828">
    <property type="entry name" value="elong_cond_enzymes"/>
    <property type="match status" value="1"/>
</dbReference>
<keyword evidence="8" id="KW-0511">Multifunctional enzyme</keyword>
<dbReference type="GO" id="GO:0019171">
    <property type="term" value="F:(3R)-hydroxyacyl-[acyl-carrier-protein] dehydratase activity"/>
    <property type="evidence" value="ECO:0007669"/>
    <property type="project" value="InterPro"/>
</dbReference>
<dbReference type="SUPFAM" id="SSF51412">
    <property type="entry name" value="Inosine monophosphate dehydrogenase (IMPDH)"/>
    <property type="match status" value="1"/>
</dbReference>
<dbReference type="CDD" id="cd08950">
    <property type="entry name" value="KR_fFAS_SDR_c_like"/>
    <property type="match status" value="1"/>
</dbReference>
<dbReference type="PANTHER" id="PTHR10982:SF21">
    <property type="entry name" value="FATTY ACID SYNTHASE SUBUNIT BETA"/>
    <property type="match status" value="1"/>
</dbReference>
<dbReference type="OrthoDB" id="4251012at2759"/>
<dbReference type="InterPro" id="IPR032088">
    <property type="entry name" value="SAT"/>
</dbReference>
<organism evidence="13 14">
    <name type="scientific">Coemansia erecta</name>
    <dbReference type="NCBI Taxonomy" id="147472"/>
    <lineage>
        <taxon>Eukaryota</taxon>
        <taxon>Fungi</taxon>
        <taxon>Fungi incertae sedis</taxon>
        <taxon>Zoopagomycota</taxon>
        <taxon>Kickxellomycotina</taxon>
        <taxon>Kickxellomycetes</taxon>
        <taxon>Kickxellales</taxon>
        <taxon>Kickxellaceae</taxon>
        <taxon>Coemansia</taxon>
    </lineage>
</organism>
<comment type="caution">
    <text evidence="13">The sequence shown here is derived from an EMBL/GenBank/DDBJ whole genome shotgun (WGS) entry which is preliminary data.</text>
</comment>
<evidence type="ECO:0000256" key="5">
    <source>
        <dbReference type="ARBA" id="ARBA00022857"/>
    </source>
</evidence>
<protein>
    <submittedName>
        <fullName evidence="13">Fatty acid synthase alpha subunit Lsd1</fullName>
        <ecNumber evidence="13">2.3.1.86</ecNumber>
    </submittedName>
</protein>
<dbReference type="InterPro" id="IPR041099">
    <property type="entry name" value="FAS1_N"/>
</dbReference>
<dbReference type="Gene3D" id="1.20.930.70">
    <property type="match status" value="1"/>
</dbReference>
<dbReference type="Gene3D" id="3.30.1120.100">
    <property type="match status" value="1"/>
</dbReference>
<dbReference type="PRINTS" id="PR01483">
    <property type="entry name" value="FASYNTHASE"/>
</dbReference>
<keyword evidence="1" id="KW-0596">Phosphopantetheine</keyword>
<dbReference type="Pfam" id="PF00109">
    <property type="entry name" value="ketoacyl-synt"/>
    <property type="match status" value="1"/>
</dbReference>
<reference evidence="13" key="1">
    <citation type="submission" date="2022-07" db="EMBL/GenBank/DDBJ databases">
        <title>Phylogenomic reconstructions and comparative analyses of Kickxellomycotina fungi.</title>
        <authorList>
            <person name="Reynolds N.K."/>
            <person name="Stajich J.E."/>
            <person name="Barry K."/>
            <person name="Grigoriev I.V."/>
            <person name="Crous P."/>
            <person name="Smith M.E."/>
        </authorList>
    </citation>
    <scope>NUCLEOTIDE SEQUENCE</scope>
    <source>
        <strain evidence="13">NBRC 32514</strain>
    </source>
</reference>
<dbReference type="InterPro" id="IPR016035">
    <property type="entry name" value="Acyl_Trfase/lysoPLipase"/>
</dbReference>
<dbReference type="Gene3D" id="6.20.240.10">
    <property type="match status" value="1"/>
</dbReference>
<dbReference type="GO" id="GO:0004321">
    <property type="term" value="F:fatty-acyl-CoA synthase activity"/>
    <property type="evidence" value="ECO:0007669"/>
    <property type="project" value="UniProtKB-EC"/>
</dbReference>
<dbReference type="GO" id="GO:0004318">
    <property type="term" value="F:enoyl-[acyl-carrier-protein] reductase (NADH) activity"/>
    <property type="evidence" value="ECO:0007669"/>
    <property type="project" value="InterPro"/>
</dbReference>
<dbReference type="Gene3D" id="3.20.20.70">
    <property type="entry name" value="Aldolase class I"/>
    <property type="match status" value="2"/>
</dbReference>
<dbReference type="Proteomes" id="UP001149813">
    <property type="component" value="Unassembled WGS sequence"/>
</dbReference>
<dbReference type="Pfam" id="PF00698">
    <property type="entry name" value="Acyl_transf_1"/>
    <property type="match status" value="1"/>
</dbReference>
<dbReference type="InterPro" id="IPR003965">
    <property type="entry name" value="Fatty_acid_synthase"/>
</dbReference>
<proteinExistence type="predicted"/>
<dbReference type="SUPFAM" id="SSF51735">
    <property type="entry name" value="NAD(P)-binding Rossmann-fold domains"/>
    <property type="match status" value="1"/>
</dbReference>
<dbReference type="InterPro" id="IPR014043">
    <property type="entry name" value="Acyl_transferase_dom"/>
</dbReference>
<dbReference type="FunFam" id="3.40.366.10:FF:000006">
    <property type="entry name" value="Fatty acid synthase beta subunit dehydratase"/>
    <property type="match status" value="1"/>
</dbReference>
<evidence type="ECO:0000256" key="1">
    <source>
        <dbReference type="ARBA" id="ARBA00022450"/>
    </source>
</evidence>
<evidence type="ECO:0000256" key="4">
    <source>
        <dbReference type="ARBA" id="ARBA00022801"/>
    </source>
</evidence>
<evidence type="ECO:0000256" key="6">
    <source>
        <dbReference type="ARBA" id="ARBA00023002"/>
    </source>
</evidence>
<dbReference type="Gene3D" id="6.10.140.1390">
    <property type="match status" value="1"/>
</dbReference>
<evidence type="ECO:0000256" key="9">
    <source>
        <dbReference type="ARBA" id="ARBA00033756"/>
    </source>
</evidence>
<evidence type="ECO:0000313" key="13">
    <source>
        <dbReference type="EMBL" id="KAJ1725221.1"/>
    </source>
</evidence>
<dbReference type="Gene3D" id="1.20.1050.120">
    <property type="match status" value="1"/>
</dbReference>
<dbReference type="Pfam" id="PF17951">
    <property type="entry name" value="FAS_meander"/>
    <property type="match status" value="1"/>
</dbReference>
<dbReference type="Gene3D" id="6.10.60.10">
    <property type="match status" value="1"/>
</dbReference>
<dbReference type="InterPro" id="IPR029069">
    <property type="entry name" value="HotDog_dom_sf"/>
</dbReference>
<evidence type="ECO:0000256" key="3">
    <source>
        <dbReference type="ARBA" id="ARBA00022679"/>
    </source>
</evidence>
<dbReference type="SUPFAM" id="SSF54637">
    <property type="entry name" value="Thioesterase/thiol ester dehydrase-isomerase"/>
    <property type="match status" value="2"/>
</dbReference>
<evidence type="ECO:0000313" key="14">
    <source>
        <dbReference type="Proteomes" id="UP001149813"/>
    </source>
</evidence>
<feature type="domain" description="Carrier" evidence="11">
    <location>
        <begin position="2220"/>
        <end position="2296"/>
    </location>
</feature>
<dbReference type="Pfam" id="PF08354">
    <property type="entry name" value="Fas1-AflB-like_hel"/>
    <property type="match status" value="1"/>
</dbReference>
<dbReference type="Gene3D" id="6.10.140.1410">
    <property type="match status" value="1"/>
</dbReference>
<keyword evidence="7" id="KW-0456">Lyase</keyword>
<evidence type="ECO:0000256" key="2">
    <source>
        <dbReference type="ARBA" id="ARBA00022553"/>
    </source>
</evidence>
<dbReference type="SUPFAM" id="SSF53901">
    <property type="entry name" value="Thiolase-like"/>
    <property type="match status" value="2"/>
</dbReference>
<dbReference type="Pfam" id="PF18314">
    <property type="entry name" value="FAS_I_H"/>
    <property type="match status" value="1"/>
</dbReference>
<dbReference type="InterPro" id="IPR013785">
    <property type="entry name" value="Aldolase_TIM"/>
</dbReference>
<dbReference type="InterPro" id="IPR013565">
    <property type="entry name" value="Fas1/AflB-like_central"/>
</dbReference>
<evidence type="ECO:0000256" key="7">
    <source>
        <dbReference type="ARBA" id="ARBA00023239"/>
    </source>
</evidence>
<accession>A0A9W7Y1N2</accession>
<dbReference type="Gene3D" id="6.10.250.1930">
    <property type="match status" value="1"/>
</dbReference>
<dbReference type="PANTHER" id="PTHR10982">
    <property type="entry name" value="MALONYL COA-ACYL CARRIER PROTEIN TRANSACYLASE"/>
    <property type="match status" value="1"/>
</dbReference>
<dbReference type="Pfam" id="PF02801">
    <property type="entry name" value="Ketoacyl-synt_C"/>
    <property type="match status" value="1"/>
</dbReference>
<dbReference type="GO" id="GO:0005835">
    <property type="term" value="C:fatty acid synthase complex"/>
    <property type="evidence" value="ECO:0007669"/>
    <property type="project" value="InterPro"/>
</dbReference>